<evidence type="ECO:0000313" key="2">
    <source>
        <dbReference type="Proteomes" id="UP000237246"/>
    </source>
</evidence>
<dbReference type="EMBL" id="PPHD01058526">
    <property type="protein sequence ID" value="POI22406.1"/>
    <property type="molecule type" value="Genomic_DNA"/>
</dbReference>
<protein>
    <submittedName>
        <fullName evidence="1">Uncharacterized protein</fullName>
    </submittedName>
</protein>
<gene>
    <name evidence="1" type="ORF">CIB84_013846</name>
</gene>
<reference evidence="1 2" key="1">
    <citation type="submission" date="2018-01" db="EMBL/GenBank/DDBJ databases">
        <title>Comparison of the Chinese Bamboo Partridge and Red Junglefowl genome sequences highlights the importance of demography in genome evolution.</title>
        <authorList>
            <person name="Tiley G.P."/>
            <person name="Kimball R.T."/>
            <person name="Braun E.L."/>
            <person name="Burleigh J.G."/>
        </authorList>
    </citation>
    <scope>NUCLEOTIDE SEQUENCE [LARGE SCALE GENOMIC DNA]</scope>
    <source>
        <strain evidence="1">RTK389</strain>
        <tissue evidence="1">Blood</tissue>
    </source>
</reference>
<sequence>GAISENDIKILVTATTVSFNLSTTTKEFAVSVSLNDSSQIIQKNNGFFVWNDLTPGTLYTFEFIFHQLHLEFINVSQSLEVQAETGIYYFVVVTINVRKSCLLLRRIKRNLQSLYSIMQFSVRCVLFHFWKE</sequence>
<dbReference type="Proteomes" id="UP000237246">
    <property type="component" value="Unassembled WGS sequence"/>
</dbReference>
<organism evidence="1 2">
    <name type="scientific">Bambusicola thoracicus</name>
    <name type="common">Chinese bamboo-partridge</name>
    <name type="synonym">Perdix thoracica</name>
    <dbReference type="NCBI Taxonomy" id="9083"/>
    <lineage>
        <taxon>Eukaryota</taxon>
        <taxon>Metazoa</taxon>
        <taxon>Chordata</taxon>
        <taxon>Craniata</taxon>
        <taxon>Vertebrata</taxon>
        <taxon>Euteleostomi</taxon>
        <taxon>Archelosauria</taxon>
        <taxon>Archosauria</taxon>
        <taxon>Dinosauria</taxon>
        <taxon>Saurischia</taxon>
        <taxon>Theropoda</taxon>
        <taxon>Coelurosauria</taxon>
        <taxon>Aves</taxon>
        <taxon>Neognathae</taxon>
        <taxon>Galloanserae</taxon>
        <taxon>Galliformes</taxon>
        <taxon>Phasianidae</taxon>
        <taxon>Perdicinae</taxon>
        <taxon>Bambusicola</taxon>
    </lineage>
</organism>
<dbReference type="AlphaFoldDB" id="A0A2P4SE85"/>
<comment type="caution">
    <text evidence="1">The sequence shown here is derived from an EMBL/GenBank/DDBJ whole genome shotgun (WGS) entry which is preliminary data.</text>
</comment>
<name>A0A2P4SE85_BAMTH</name>
<dbReference type="OrthoDB" id="10253954at2759"/>
<feature type="non-terminal residue" evidence="1">
    <location>
        <position position="1"/>
    </location>
</feature>
<proteinExistence type="predicted"/>
<accession>A0A2P4SE85</accession>
<keyword evidence="2" id="KW-1185">Reference proteome</keyword>
<evidence type="ECO:0000313" key="1">
    <source>
        <dbReference type="EMBL" id="POI22406.1"/>
    </source>
</evidence>